<dbReference type="RefSeq" id="WP_203679108.1">
    <property type="nucleotide sequence ID" value="NZ_BOMW01000021.1"/>
</dbReference>
<evidence type="ECO:0000313" key="1">
    <source>
        <dbReference type="EMBL" id="GIF04740.1"/>
    </source>
</evidence>
<reference evidence="1" key="1">
    <citation type="submission" date="2021-01" db="EMBL/GenBank/DDBJ databases">
        <title>Whole genome shotgun sequence of Actinoplanes siamensis NBRC 109076.</title>
        <authorList>
            <person name="Komaki H."/>
            <person name="Tamura T."/>
        </authorList>
    </citation>
    <scope>NUCLEOTIDE SEQUENCE</scope>
    <source>
        <strain evidence="1">NBRC 109076</strain>
    </source>
</reference>
<name>A0A919N5H3_9ACTN</name>
<organism evidence="1 2">
    <name type="scientific">Actinoplanes siamensis</name>
    <dbReference type="NCBI Taxonomy" id="1223317"/>
    <lineage>
        <taxon>Bacteria</taxon>
        <taxon>Bacillati</taxon>
        <taxon>Actinomycetota</taxon>
        <taxon>Actinomycetes</taxon>
        <taxon>Micromonosporales</taxon>
        <taxon>Micromonosporaceae</taxon>
        <taxon>Actinoplanes</taxon>
    </lineage>
</organism>
<dbReference type="AlphaFoldDB" id="A0A919N5H3"/>
<accession>A0A919N5H3</accession>
<comment type="caution">
    <text evidence="1">The sequence shown here is derived from an EMBL/GenBank/DDBJ whole genome shotgun (WGS) entry which is preliminary data.</text>
</comment>
<keyword evidence="2" id="KW-1185">Reference proteome</keyword>
<protein>
    <submittedName>
        <fullName evidence="1">Uncharacterized protein</fullName>
    </submittedName>
</protein>
<dbReference type="Proteomes" id="UP000629619">
    <property type="component" value="Unassembled WGS sequence"/>
</dbReference>
<evidence type="ECO:0000313" key="2">
    <source>
        <dbReference type="Proteomes" id="UP000629619"/>
    </source>
</evidence>
<sequence length="75" mass="8757">MRPRRPARGTLGPDDRRYNWLLRGLRWQGERGFAILIGCWKTLRHTTVSPRRTGDIVADAPRLTHYEYKYLSGAC</sequence>
<gene>
    <name evidence="1" type="ORF">Asi03nite_22780</name>
</gene>
<proteinExistence type="predicted"/>
<dbReference type="EMBL" id="BOMW01000021">
    <property type="protein sequence ID" value="GIF04740.1"/>
    <property type="molecule type" value="Genomic_DNA"/>
</dbReference>